<organism evidence="1 2">
    <name type="scientific">Endocarpon pusillum</name>
    <dbReference type="NCBI Taxonomy" id="364733"/>
    <lineage>
        <taxon>Eukaryota</taxon>
        <taxon>Fungi</taxon>
        <taxon>Dikarya</taxon>
        <taxon>Ascomycota</taxon>
        <taxon>Pezizomycotina</taxon>
        <taxon>Eurotiomycetes</taxon>
        <taxon>Chaetothyriomycetidae</taxon>
        <taxon>Verrucariales</taxon>
        <taxon>Verrucariaceae</taxon>
        <taxon>Endocarpon</taxon>
    </lineage>
</organism>
<dbReference type="EMBL" id="JAACFV010000027">
    <property type="protein sequence ID" value="KAF7510682.1"/>
    <property type="molecule type" value="Genomic_DNA"/>
</dbReference>
<sequence length="148" mass="17004">MNVCKATNRTVVILTISANYCHKAQPATNAVDSVTLGFKPLVSSHLVILDPRMRYASRAISVDPTHDNLLWPDTEHYSRDIIVSIGAGYDASSRRSLRRANTWWWWNRDQMIVLFWIRYKVARILKIDGTTTRIHSRANPRTTSAMFD</sequence>
<accession>A0A8H7APL3</accession>
<dbReference type="Proteomes" id="UP000606974">
    <property type="component" value="Unassembled WGS sequence"/>
</dbReference>
<name>A0A8H7APL3_9EURO</name>
<dbReference type="AlphaFoldDB" id="A0A8H7APL3"/>
<evidence type="ECO:0000313" key="1">
    <source>
        <dbReference type="EMBL" id="KAF7510682.1"/>
    </source>
</evidence>
<evidence type="ECO:0000313" key="2">
    <source>
        <dbReference type="Proteomes" id="UP000606974"/>
    </source>
</evidence>
<keyword evidence="2" id="KW-1185">Reference proteome</keyword>
<proteinExistence type="predicted"/>
<protein>
    <submittedName>
        <fullName evidence="1">Uncharacterized protein</fullName>
    </submittedName>
</protein>
<comment type="caution">
    <text evidence="1">The sequence shown here is derived from an EMBL/GenBank/DDBJ whole genome shotgun (WGS) entry which is preliminary data.</text>
</comment>
<gene>
    <name evidence="1" type="ORF">GJ744_006048</name>
</gene>
<reference evidence="1" key="1">
    <citation type="submission" date="2020-02" db="EMBL/GenBank/DDBJ databases">
        <authorList>
            <person name="Palmer J.M."/>
        </authorList>
    </citation>
    <scope>NUCLEOTIDE SEQUENCE</scope>
    <source>
        <strain evidence="1">EPUS1.4</strain>
        <tissue evidence="1">Thallus</tissue>
    </source>
</reference>